<dbReference type="AlphaFoldDB" id="A0A9P1BH98"/>
<name>A0A9P1BH98_9DINO</name>
<dbReference type="EMBL" id="CAMXCT020000028">
    <property type="protein sequence ID" value="CAL1126080.1"/>
    <property type="molecule type" value="Genomic_DNA"/>
</dbReference>
<feature type="non-terminal residue" evidence="1">
    <location>
        <position position="194"/>
    </location>
</feature>
<sequence length="194" mass="20915">MAIIVVALNSPATRVSAFPMVSALLQADTSCVRKVVPFGGGWKLHVSWRNVITHDGIAEQKIGELVAKLEPIGVISLLSQAEHQSRQVADQKLKEAKEEQMTHLIPAKRAADLATELLQLRGRLFAAEISDLVGTAQKMSAAGLRFQASSGLEASSTVQAEDDQGDKFEARWRGRTSSHVAASFATPPSAFDLR</sequence>
<organism evidence="1">
    <name type="scientific">Cladocopium goreaui</name>
    <dbReference type="NCBI Taxonomy" id="2562237"/>
    <lineage>
        <taxon>Eukaryota</taxon>
        <taxon>Sar</taxon>
        <taxon>Alveolata</taxon>
        <taxon>Dinophyceae</taxon>
        <taxon>Suessiales</taxon>
        <taxon>Symbiodiniaceae</taxon>
        <taxon>Cladocopium</taxon>
    </lineage>
</organism>
<evidence type="ECO:0000313" key="2">
    <source>
        <dbReference type="EMBL" id="CAL1126080.1"/>
    </source>
</evidence>
<gene>
    <name evidence="1" type="ORF">C1SCF055_LOCUS1266</name>
</gene>
<reference evidence="2" key="2">
    <citation type="submission" date="2024-04" db="EMBL/GenBank/DDBJ databases">
        <authorList>
            <person name="Chen Y."/>
            <person name="Shah S."/>
            <person name="Dougan E. K."/>
            <person name="Thang M."/>
            <person name="Chan C."/>
        </authorList>
    </citation>
    <scope>NUCLEOTIDE SEQUENCE [LARGE SCALE GENOMIC DNA]</scope>
</reference>
<dbReference type="Proteomes" id="UP001152797">
    <property type="component" value="Unassembled WGS sequence"/>
</dbReference>
<evidence type="ECO:0000313" key="3">
    <source>
        <dbReference type="Proteomes" id="UP001152797"/>
    </source>
</evidence>
<comment type="caution">
    <text evidence="1">The sequence shown here is derived from an EMBL/GenBank/DDBJ whole genome shotgun (WGS) entry which is preliminary data.</text>
</comment>
<accession>A0A9P1BH98</accession>
<dbReference type="EMBL" id="CAMXCT030000028">
    <property type="protein sequence ID" value="CAL4760017.1"/>
    <property type="molecule type" value="Genomic_DNA"/>
</dbReference>
<proteinExistence type="predicted"/>
<dbReference type="EMBL" id="CAMXCT010000028">
    <property type="protein sequence ID" value="CAI3972705.1"/>
    <property type="molecule type" value="Genomic_DNA"/>
</dbReference>
<protein>
    <submittedName>
        <fullName evidence="1">Uncharacterized protein</fullName>
    </submittedName>
</protein>
<reference evidence="1" key="1">
    <citation type="submission" date="2022-10" db="EMBL/GenBank/DDBJ databases">
        <authorList>
            <person name="Chen Y."/>
            <person name="Dougan E. K."/>
            <person name="Chan C."/>
            <person name="Rhodes N."/>
            <person name="Thang M."/>
        </authorList>
    </citation>
    <scope>NUCLEOTIDE SEQUENCE</scope>
</reference>
<keyword evidence="3" id="KW-1185">Reference proteome</keyword>
<evidence type="ECO:0000313" key="1">
    <source>
        <dbReference type="EMBL" id="CAI3972705.1"/>
    </source>
</evidence>